<proteinExistence type="predicted"/>
<reference evidence="1" key="1">
    <citation type="submission" date="2024-02" db="EMBL/GenBank/DDBJ databases">
        <authorList>
            <consortium name="ELIXIR-Norway"/>
            <consortium name="Elixir Norway"/>
        </authorList>
    </citation>
    <scope>NUCLEOTIDE SEQUENCE</scope>
</reference>
<organism evidence="1 2">
    <name type="scientific">Sphagnum jensenii</name>
    <dbReference type="NCBI Taxonomy" id="128206"/>
    <lineage>
        <taxon>Eukaryota</taxon>
        <taxon>Viridiplantae</taxon>
        <taxon>Streptophyta</taxon>
        <taxon>Embryophyta</taxon>
        <taxon>Bryophyta</taxon>
        <taxon>Sphagnophytina</taxon>
        <taxon>Sphagnopsida</taxon>
        <taxon>Sphagnales</taxon>
        <taxon>Sphagnaceae</taxon>
        <taxon>Sphagnum</taxon>
    </lineage>
</organism>
<dbReference type="Proteomes" id="UP001497444">
    <property type="component" value="Chromosome 13"/>
</dbReference>
<gene>
    <name evidence="1" type="ORF">CSSPJE1EN1_LOCUS6779</name>
</gene>
<evidence type="ECO:0000313" key="2">
    <source>
        <dbReference type="Proteomes" id="UP001497444"/>
    </source>
</evidence>
<evidence type="ECO:0000313" key="1">
    <source>
        <dbReference type="EMBL" id="CAK9261301.1"/>
    </source>
</evidence>
<name>A0ABP0W4Y7_9BRYO</name>
<sequence length="427" mass="48383">MATEGHRCDICAWTLLPGTNVEQHNSGLLHRTLLDASARLTPEEFGRFRQRVALNGPKKGRTCLKQVIKQALKAAPQGQLSGLGALALWEEPRPLATRDGDALQAVDGSDGIVMVEEPCDWNIKLHSTKYWGPGESAWIIRHFRSEGHSVPGSVRQVIGLGHTISDEGQNKGTYPNLRDFKELSEDCMLIYHGEMVAILLHGFVPFTEASEHLQTLGYLFRHGGTISRSYSRESRMALFGHRFCRFDLTVDRYQHPTKNAKNKEVCSQEELERSADAWATEFVEKNLRPQLTSWLQELDNFFPEQLPFGTSRIGRTCFTAMAVTENYHSTPHTDRDLSNSVISWFLEGEAESGGEFAFLAHGMFFKPRHGTIILFRSGWLQHCTMPVLDRRRQLGCALYLRKQTLTHYVARQADLSRINEALNKMIE</sequence>
<accession>A0ABP0W4Y7</accession>
<dbReference type="Gene3D" id="2.60.120.620">
    <property type="entry name" value="q2cbj1_9rhob like domain"/>
    <property type="match status" value="1"/>
</dbReference>
<protein>
    <submittedName>
        <fullName evidence="1">Uncharacterized protein</fullName>
    </submittedName>
</protein>
<dbReference type="EMBL" id="OZ020108">
    <property type="protein sequence ID" value="CAK9261301.1"/>
    <property type="molecule type" value="Genomic_DNA"/>
</dbReference>
<keyword evidence="2" id="KW-1185">Reference proteome</keyword>